<evidence type="ECO:0000259" key="7">
    <source>
        <dbReference type="PROSITE" id="PS50110"/>
    </source>
</evidence>
<dbReference type="PROSITE" id="PS50110">
    <property type="entry name" value="RESPONSE_REGULATORY"/>
    <property type="match status" value="1"/>
</dbReference>
<evidence type="ECO:0000256" key="1">
    <source>
        <dbReference type="ARBA" id="ARBA00022553"/>
    </source>
</evidence>
<dbReference type="PANTHER" id="PTHR48111:SF1">
    <property type="entry name" value="TWO-COMPONENT RESPONSE REGULATOR ORR33"/>
    <property type="match status" value="1"/>
</dbReference>
<organism evidence="8 9">
    <name type="scientific">Pseudomonas folii</name>
    <dbReference type="NCBI Taxonomy" id="2762593"/>
    <lineage>
        <taxon>Bacteria</taxon>
        <taxon>Pseudomonadati</taxon>
        <taxon>Pseudomonadota</taxon>
        <taxon>Gammaproteobacteria</taxon>
        <taxon>Pseudomonadales</taxon>
        <taxon>Pseudomonadaceae</taxon>
        <taxon>Pseudomonas</taxon>
    </lineage>
</organism>
<keyword evidence="9" id="KW-1185">Reference proteome</keyword>
<dbReference type="SMART" id="SM00448">
    <property type="entry name" value="REC"/>
    <property type="match status" value="1"/>
</dbReference>
<dbReference type="PANTHER" id="PTHR48111">
    <property type="entry name" value="REGULATOR OF RPOS"/>
    <property type="match status" value="1"/>
</dbReference>
<reference evidence="8 9" key="1">
    <citation type="submission" date="2020-08" db="EMBL/GenBank/DDBJ databases">
        <title>Putative novel bacterial strains isolated from necrotic wheat leaf tissues caused by Xanthomonas translucens.</title>
        <authorList>
            <person name="Tambong J.T."/>
        </authorList>
    </citation>
    <scope>NUCLEOTIDE SEQUENCE [LARGE SCALE GENOMIC DNA]</scope>
    <source>
        <strain evidence="8 9">DOAB 1069</strain>
    </source>
</reference>
<evidence type="ECO:0000256" key="4">
    <source>
        <dbReference type="ARBA" id="ARBA00023125"/>
    </source>
</evidence>
<dbReference type="Gene3D" id="3.40.50.2300">
    <property type="match status" value="1"/>
</dbReference>
<dbReference type="EMBL" id="JACONW010000003">
    <property type="protein sequence ID" value="MBC3948489.1"/>
    <property type="molecule type" value="Genomic_DNA"/>
</dbReference>
<dbReference type="InterPro" id="IPR001789">
    <property type="entry name" value="Sig_transdc_resp-reg_receiver"/>
</dbReference>
<accession>A0ABR7AU93</accession>
<evidence type="ECO:0000313" key="8">
    <source>
        <dbReference type="EMBL" id="MBC3948489.1"/>
    </source>
</evidence>
<gene>
    <name evidence="8" type="ORF">H8S59_01720</name>
</gene>
<evidence type="ECO:0000256" key="6">
    <source>
        <dbReference type="PROSITE-ProRule" id="PRU00169"/>
    </source>
</evidence>
<name>A0ABR7AU93_9PSED</name>
<feature type="domain" description="Response regulatory" evidence="7">
    <location>
        <begin position="2"/>
        <end position="114"/>
    </location>
</feature>
<proteinExistence type="predicted"/>
<sequence>MRILIVEDDPILALLNAEALEEEGHEIVGPAYDEIEALRLAKDFPVDVAFVDINLSGNEEGIEVANFLRIQHGIFSLFVTGQIVAASERGAESIGVLSKPYSLDDLTNAALIAGFWLAGKPSNIPNPGALKIFHERPGPLKA</sequence>
<protein>
    <submittedName>
        <fullName evidence="8">Response regulator</fullName>
    </submittedName>
</protein>
<dbReference type="InterPro" id="IPR011006">
    <property type="entry name" value="CheY-like_superfamily"/>
</dbReference>
<dbReference type="InterPro" id="IPR039420">
    <property type="entry name" value="WalR-like"/>
</dbReference>
<evidence type="ECO:0000256" key="5">
    <source>
        <dbReference type="ARBA" id="ARBA00023163"/>
    </source>
</evidence>
<feature type="modified residue" description="4-aspartylphosphate" evidence="6">
    <location>
        <position position="52"/>
    </location>
</feature>
<dbReference type="RefSeq" id="WP_187520262.1">
    <property type="nucleotide sequence ID" value="NZ_JACONW010000003.1"/>
</dbReference>
<dbReference type="SUPFAM" id="SSF52172">
    <property type="entry name" value="CheY-like"/>
    <property type="match status" value="1"/>
</dbReference>
<keyword evidence="2" id="KW-0902">Two-component regulatory system</keyword>
<dbReference type="Proteomes" id="UP000651852">
    <property type="component" value="Unassembled WGS sequence"/>
</dbReference>
<evidence type="ECO:0000256" key="3">
    <source>
        <dbReference type="ARBA" id="ARBA00023015"/>
    </source>
</evidence>
<dbReference type="Pfam" id="PF00072">
    <property type="entry name" value="Response_reg"/>
    <property type="match status" value="1"/>
</dbReference>
<evidence type="ECO:0000256" key="2">
    <source>
        <dbReference type="ARBA" id="ARBA00023012"/>
    </source>
</evidence>
<keyword evidence="5" id="KW-0804">Transcription</keyword>
<evidence type="ECO:0000313" key="9">
    <source>
        <dbReference type="Proteomes" id="UP000651852"/>
    </source>
</evidence>
<keyword evidence="3" id="KW-0805">Transcription regulation</keyword>
<comment type="caution">
    <text evidence="8">The sequence shown here is derived from an EMBL/GenBank/DDBJ whole genome shotgun (WGS) entry which is preliminary data.</text>
</comment>
<keyword evidence="1 6" id="KW-0597">Phosphoprotein</keyword>
<keyword evidence="4" id="KW-0238">DNA-binding</keyword>